<organism evidence="2 3">
    <name type="scientific">Scophthalmus maximus</name>
    <name type="common">Turbot</name>
    <name type="synonym">Psetta maxima</name>
    <dbReference type="NCBI Taxonomy" id="52904"/>
    <lineage>
        <taxon>Eukaryota</taxon>
        <taxon>Metazoa</taxon>
        <taxon>Chordata</taxon>
        <taxon>Craniata</taxon>
        <taxon>Vertebrata</taxon>
        <taxon>Euteleostomi</taxon>
        <taxon>Actinopterygii</taxon>
        <taxon>Neopterygii</taxon>
        <taxon>Teleostei</taxon>
        <taxon>Neoteleostei</taxon>
        <taxon>Acanthomorphata</taxon>
        <taxon>Carangaria</taxon>
        <taxon>Pleuronectiformes</taxon>
        <taxon>Pleuronectoidei</taxon>
        <taxon>Scophthalmidae</taxon>
        <taxon>Scophthalmus</taxon>
    </lineage>
</organism>
<evidence type="ECO:0000313" key="2">
    <source>
        <dbReference type="EMBL" id="KAF0041801.1"/>
    </source>
</evidence>
<dbReference type="AlphaFoldDB" id="A0A6A4TG10"/>
<dbReference type="Proteomes" id="UP000438429">
    <property type="component" value="Unassembled WGS sequence"/>
</dbReference>
<accession>A0A6A4TG10</accession>
<comment type="caution">
    <text evidence="2">The sequence shown here is derived from an EMBL/GenBank/DDBJ whole genome shotgun (WGS) entry which is preliminary data.</text>
</comment>
<dbReference type="EMBL" id="VEVO01000005">
    <property type="protein sequence ID" value="KAF0041801.1"/>
    <property type="molecule type" value="Genomic_DNA"/>
</dbReference>
<reference evidence="2 3" key="1">
    <citation type="submission" date="2019-06" db="EMBL/GenBank/DDBJ databases">
        <title>Draft genomes of female and male turbot (Scophthalmus maximus).</title>
        <authorList>
            <person name="Xu H."/>
            <person name="Xu X.-W."/>
            <person name="Shao C."/>
            <person name="Chen S."/>
        </authorList>
    </citation>
    <scope>NUCLEOTIDE SEQUENCE [LARGE SCALE GENOMIC DNA]</scope>
    <source>
        <strain evidence="2">Ysfricsl-2016a</strain>
        <tissue evidence="2">Blood</tissue>
    </source>
</reference>
<sequence>MASVVGETHDLTFGPCRCVIANRRLCRRTEARTDTSLKSTFVNSCRQTTNDNNNNDDNGNNGNNSDDGRKIQKSKRKKRPVKNSSSLLLSTFASEKETLR</sequence>
<protein>
    <submittedName>
        <fullName evidence="2">Uncharacterized protein</fullName>
    </submittedName>
</protein>
<feature type="compositionally biased region" description="Basic residues" evidence="1">
    <location>
        <begin position="71"/>
        <end position="81"/>
    </location>
</feature>
<feature type="compositionally biased region" description="Low complexity" evidence="1">
    <location>
        <begin position="50"/>
        <end position="65"/>
    </location>
</feature>
<feature type="compositionally biased region" description="Polar residues" evidence="1">
    <location>
        <begin position="82"/>
        <end position="93"/>
    </location>
</feature>
<evidence type="ECO:0000256" key="1">
    <source>
        <dbReference type="SAM" id="MobiDB-lite"/>
    </source>
</evidence>
<proteinExistence type="predicted"/>
<feature type="region of interest" description="Disordered" evidence="1">
    <location>
        <begin position="44"/>
        <end position="100"/>
    </location>
</feature>
<evidence type="ECO:0000313" key="3">
    <source>
        <dbReference type="Proteomes" id="UP000438429"/>
    </source>
</evidence>
<gene>
    <name evidence="2" type="ORF">F2P81_005333</name>
</gene>
<name>A0A6A4TG10_SCOMX</name>